<feature type="compositionally biased region" description="Basic and acidic residues" evidence="1">
    <location>
        <begin position="25"/>
        <end position="39"/>
    </location>
</feature>
<organism evidence="2 3">
    <name type="scientific">Roseateles aquae</name>
    <dbReference type="NCBI Taxonomy" id="3077235"/>
    <lineage>
        <taxon>Bacteria</taxon>
        <taxon>Pseudomonadati</taxon>
        <taxon>Pseudomonadota</taxon>
        <taxon>Betaproteobacteria</taxon>
        <taxon>Burkholderiales</taxon>
        <taxon>Sphaerotilaceae</taxon>
        <taxon>Roseateles</taxon>
    </lineage>
</organism>
<sequence length="177" mass="19962">MAFTECHCWSAKAESSHAKSNVGRVSDRGSRVRAQREPAEAQPVAQPDPQRHTAFGPHFILALRRPAVAGRLATTLDLNMTPQEKKRLSYEKDRRNVYDGSDKAARKLIPKAKALDIRSERHAQDTVLAQTLRSDSEDALFEADGNVRSTKPRKWRKSPDQPLGRVLELRRKGVDEK</sequence>
<feature type="region of interest" description="Disordered" evidence="1">
    <location>
        <begin position="143"/>
        <end position="177"/>
    </location>
</feature>
<name>A0ABU3PGP2_9BURK</name>
<accession>A0ABU3PGP2</accession>
<evidence type="ECO:0000313" key="2">
    <source>
        <dbReference type="EMBL" id="MDT9001757.1"/>
    </source>
</evidence>
<evidence type="ECO:0000313" key="3">
    <source>
        <dbReference type="Proteomes" id="UP001246372"/>
    </source>
</evidence>
<evidence type="ECO:0000256" key="1">
    <source>
        <dbReference type="SAM" id="MobiDB-lite"/>
    </source>
</evidence>
<comment type="caution">
    <text evidence="2">The sequence shown here is derived from an EMBL/GenBank/DDBJ whole genome shotgun (WGS) entry which is preliminary data.</text>
</comment>
<dbReference type="Proteomes" id="UP001246372">
    <property type="component" value="Unassembled WGS sequence"/>
</dbReference>
<feature type="compositionally biased region" description="Basic and acidic residues" evidence="1">
    <location>
        <begin position="167"/>
        <end position="177"/>
    </location>
</feature>
<dbReference type="RefSeq" id="WP_315652644.1">
    <property type="nucleotide sequence ID" value="NZ_JAVXZY010000011.1"/>
</dbReference>
<dbReference type="EMBL" id="JAVXZY010000011">
    <property type="protein sequence ID" value="MDT9001757.1"/>
    <property type="molecule type" value="Genomic_DNA"/>
</dbReference>
<reference evidence="2" key="1">
    <citation type="submission" date="2023-09" db="EMBL/GenBank/DDBJ databases">
        <title>Paucibacter sp. APW11 Genome sequencing and assembly.</title>
        <authorList>
            <person name="Kim I."/>
        </authorList>
    </citation>
    <scope>NUCLEOTIDE SEQUENCE</scope>
    <source>
        <strain evidence="2">APW11</strain>
    </source>
</reference>
<feature type="region of interest" description="Disordered" evidence="1">
    <location>
        <begin position="14"/>
        <end position="52"/>
    </location>
</feature>
<protein>
    <submittedName>
        <fullName evidence="2">Uncharacterized protein</fullName>
    </submittedName>
</protein>
<keyword evidence="3" id="KW-1185">Reference proteome</keyword>
<gene>
    <name evidence="2" type="ORF">RQP53_20945</name>
</gene>
<proteinExistence type="predicted"/>